<sequence>MTQEDSIVHTKPAADPTNDAAAAPQSTAPPTNDPHDDHSTQPYSADDLIALIRAIKFAHPEMSQRHVHSEITTVAADSDPSYHFLKHVDLNDVKKVWKKALRGSDSRGDGSTPIATQKEATTNIPNKQKEEEDDDERATPIFPPNNNNGILKFYTVGDASVQTLAQNYATHYARAAAQASTNNNDNNTDDDATASNYTHFFLDVPADRSGSRPHQALINYSDSNVVRTTTKDQRTHPTTKSSSSSSSSHHGNNKKKEKKKNRSNANQRPSNDTEGREIFKIQMAASPPGMEDVSLPMLLYNADRSAKTFLHPPSTREDDHGVVGEEGEEEDDGGYFKIQERIRNNGTCGALGKSGGQKAYFWGIVREVEGDDQRRVVSLDVEELAPNQVW</sequence>
<feature type="compositionally biased region" description="Low complexity" evidence="1">
    <location>
        <begin position="240"/>
        <end position="250"/>
    </location>
</feature>
<feature type="region of interest" description="Disordered" evidence="1">
    <location>
        <begin position="205"/>
        <end position="277"/>
    </location>
</feature>
<keyword evidence="3" id="KW-1185">Reference proteome</keyword>
<feature type="compositionally biased region" description="Basic residues" evidence="1">
    <location>
        <begin position="251"/>
        <end position="262"/>
    </location>
</feature>
<feature type="compositionally biased region" description="Basic and acidic residues" evidence="1">
    <location>
        <begin position="314"/>
        <end position="323"/>
    </location>
</feature>
<comment type="caution">
    <text evidence="2">The sequence shown here is derived from an EMBL/GenBank/DDBJ whole genome shotgun (WGS) entry which is preliminary data.</text>
</comment>
<dbReference type="Proteomes" id="UP001516023">
    <property type="component" value="Unassembled WGS sequence"/>
</dbReference>
<protein>
    <submittedName>
        <fullName evidence="2">Uncharacterized protein</fullName>
    </submittedName>
</protein>
<evidence type="ECO:0000313" key="3">
    <source>
        <dbReference type="Proteomes" id="UP001516023"/>
    </source>
</evidence>
<organism evidence="2 3">
    <name type="scientific">Cyclotella cryptica</name>
    <dbReference type="NCBI Taxonomy" id="29204"/>
    <lineage>
        <taxon>Eukaryota</taxon>
        <taxon>Sar</taxon>
        <taxon>Stramenopiles</taxon>
        <taxon>Ochrophyta</taxon>
        <taxon>Bacillariophyta</taxon>
        <taxon>Coscinodiscophyceae</taxon>
        <taxon>Thalassiosirophycidae</taxon>
        <taxon>Stephanodiscales</taxon>
        <taxon>Stephanodiscaceae</taxon>
        <taxon>Cyclotella</taxon>
    </lineage>
</organism>
<proteinExistence type="predicted"/>
<dbReference type="AlphaFoldDB" id="A0ABD3QSH5"/>
<dbReference type="EMBL" id="JABMIG020000015">
    <property type="protein sequence ID" value="KAL3803192.1"/>
    <property type="molecule type" value="Genomic_DNA"/>
</dbReference>
<feature type="region of interest" description="Disordered" evidence="1">
    <location>
        <begin position="309"/>
        <end position="332"/>
    </location>
</feature>
<evidence type="ECO:0000313" key="2">
    <source>
        <dbReference type="EMBL" id="KAL3803192.1"/>
    </source>
</evidence>
<gene>
    <name evidence="2" type="ORF">HJC23_003467</name>
</gene>
<name>A0ABD3QSH5_9STRA</name>
<feature type="compositionally biased region" description="Polar residues" evidence="1">
    <location>
        <begin position="218"/>
        <end position="228"/>
    </location>
</feature>
<feature type="region of interest" description="Disordered" evidence="1">
    <location>
        <begin position="101"/>
        <end position="147"/>
    </location>
</feature>
<feature type="compositionally biased region" description="Polar residues" evidence="1">
    <location>
        <begin position="113"/>
        <end position="126"/>
    </location>
</feature>
<accession>A0ABD3QSH5</accession>
<feature type="region of interest" description="Disordered" evidence="1">
    <location>
        <begin position="1"/>
        <end position="45"/>
    </location>
</feature>
<reference evidence="2 3" key="1">
    <citation type="journal article" date="2020" name="G3 (Bethesda)">
        <title>Improved Reference Genome for Cyclotella cryptica CCMP332, a Model for Cell Wall Morphogenesis, Salinity Adaptation, and Lipid Production in Diatoms (Bacillariophyta).</title>
        <authorList>
            <person name="Roberts W.R."/>
            <person name="Downey K.M."/>
            <person name="Ruck E.C."/>
            <person name="Traller J.C."/>
            <person name="Alverson A.J."/>
        </authorList>
    </citation>
    <scope>NUCLEOTIDE SEQUENCE [LARGE SCALE GENOMIC DNA]</scope>
    <source>
        <strain evidence="2 3">CCMP332</strain>
    </source>
</reference>
<evidence type="ECO:0000256" key="1">
    <source>
        <dbReference type="SAM" id="MobiDB-lite"/>
    </source>
</evidence>
<feature type="compositionally biased region" description="Low complexity" evidence="1">
    <location>
        <begin position="13"/>
        <end position="30"/>
    </location>
</feature>